<dbReference type="Gene3D" id="3.40.470.10">
    <property type="entry name" value="Uracil-DNA glycosylase-like domain"/>
    <property type="match status" value="1"/>
</dbReference>
<protein>
    <submittedName>
        <fullName evidence="6">Unannotated protein</fullName>
    </submittedName>
</protein>
<dbReference type="InterPro" id="IPR002043">
    <property type="entry name" value="UDG_fam1"/>
</dbReference>
<dbReference type="PANTHER" id="PTHR11264:SF0">
    <property type="entry name" value="URACIL-DNA GLYCOSYLASE"/>
    <property type="match status" value="1"/>
</dbReference>
<dbReference type="NCBIfam" id="NF003588">
    <property type="entry name" value="PRK05254.1-1"/>
    <property type="match status" value="1"/>
</dbReference>
<keyword evidence="2" id="KW-0227">DNA damage</keyword>
<evidence type="ECO:0000313" key="6">
    <source>
        <dbReference type="EMBL" id="CAB4534252.1"/>
    </source>
</evidence>
<dbReference type="Pfam" id="PF03167">
    <property type="entry name" value="UDG"/>
    <property type="match status" value="1"/>
</dbReference>
<dbReference type="CDD" id="cd10027">
    <property type="entry name" value="UDG-F1-like"/>
    <property type="match status" value="1"/>
</dbReference>
<evidence type="ECO:0000259" key="5">
    <source>
        <dbReference type="SMART" id="SM00986"/>
    </source>
</evidence>
<proteinExistence type="inferred from homology"/>
<reference evidence="6" key="1">
    <citation type="submission" date="2020-05" db="EMBL/GenBank/DDBJ databases">
        <authorList>
            <person name="Chiriac C."/>
            <person name="Salcher M."/>
            <person name="Ghai R."/>
            <person name="Kavagutti S V."/>
        </authorList>
    </citation>
    <scope>NUCLEOTIDE SEQUENCE</scope>
</reference>
<evidence type="ECO:0000256" key="2">
    <source>
        <dbReference type="ARBA" id="ARBA00022763"/>
    </source>
</evidence>
<name>A0A6J6B5A8_9ZZZZ</name>
<keyword evidence="4" id="KW-0234">DNA repair</keyword>
<dbReference type="PROSITE" id="PS00130">
    <property type="entry name" value="U_DNA_GLYCOSYLASE"/>
    <property type="match status" value="1"/>
</dbReference>
<dbReference type="SUPFAM" id="SSF52141">
    <property type="entry name" value="Uracil-DNA glycosylase-like"/>
    <property type="match status" value="1"/>
</dbReference>
<evidence type="ECO:0000256" key="4">
    <source>
        <dbReference type="ARBA" id="ARBA00023204"/>
    </source>
</evidence>
<dbReference type="InterPro" id="IPR005122">
    <property type="entry name" value="Uracil-DNA_glycosylase-like"/>
</dbReference>
<accession>A0A6J6B5A8</accession>
<dbReference type="GO" id="GO:0097510">
    <property type="term" value="P:base-excision repair, AP site formation via deaminated base removal"/>
    <property type="evidence" value="ECO:0007669"/>
    <property type="project" value="TreeGrafter"/>
</dbReference>
<dbReference type="GO" id="GO:0004844">
    <property type="term" value="F:uracil DNA N-glycosylase activity"/>
    <property type="evidence" value="ECO:0007669"/>
    <property type="project" value="InterPro"/>
</dbReference>
<dbReference type="SMART" id="SM00987">
    <property type="entry name" value="UreE_C"/>
    <property type="match status" value="1"/>
</dbReference>
<keyword evidence="3" id="KW-0378">Hydrolase</keyword>
<dbReference type="PANTHER" id="PTHR11264">
    <property type="entry name" value="URACIL-DNA GLYCOSYLASE"/>
    <property type="match status" value="1"/>
</dbReference>
<dbReference type="HAMAP" id="MF_00148">
    <property type="entry name" value="UDG"/>
    <property type="match status" value="1"/>
</dbReference>
<comment type="similarity">
    <text evidence="1">Belongs to the uracil-DNA glycosylase (UDG) superfamily. UNG family.</text>
</comment>
<feature type="domain" description="Uracil-DNA glycosylase-like" evidence="5">
    <location>
        <begin position="46"/>
        <end position="203"/>
    </location>
</feature>
<dbReference type="NCBIfam" id="NF003592">
    <property type="entry name" value="PRK05254.1-5"/>
    <property type="match status" value="1"/>
</dbReference>
<gene>
    <name evidence="6" type="ORF">UFOPK1419_00230</name>
</gene>
<sequence length="214" mass="23721">MTSFRSQLHSSWAQALQDLLPLLDEIEENLRCQDFLPAHDNVMRALSRDLADAKVLIVGQDPYPGVEHSMGLSFSVPEAVTKLPPSLKNIFKELNSDLNLGEPKTGDLTLWHEQGVVLLNRTLTCNKGESNSHLNMGWRVITDKCAQVLSAQGSVAILWGKSAAELAHYFDEENLIMGVHPSPLSAYRGFFGSKPFSQANQKLLKIGKTPINWV</sequence>
<dbReference type="InterPro" id="IPR018085">
    <property type="entry name" value="Ura-DNA_Glyclase_AS"/>
</dbReference>
<dbReference type="AlphaFoldDB" id="A0A6J6B5A8"/>
<dbReference type="InterPro" id="IPR036895">
    <property type="entry name" value="Uracil-DNA_glycosylase-like_sf"/>
</dbReference>
<dbReference type="EMBL" id="CAEZSK010000017">
    <property type="protein sequence ID" value="CAB4534252.1"/>
    <property type="molecule type" value="Genomic_DNA"/>
</dbReference>
<evidence type="ECO:0000256" key="3">
    <source>
        <dbReference type="ARBA" id="ARBA00022801"/>
    </source>
</evidence>
<evidence type="ECO:0000256" key="1">
    <source>
        <dbReference type="ARBA" id="ARBA00008184"/>
    </source>
</evidence>
<dbReference type="SMART" id="SM00986">
    <property type="entry name" value="UDG"/>
    <property type="match status" value="1"/>
</dbReference>
<organism evidence="6">
    <name type="scientific">freshwater metagenome</name>
    <dbReference type="NCBI Taxonomy" id="449393"/>
    <lineage>
        <taxon>unclassified sequences</taxon>
        <taxon>metagenomes</taxon>
        <taxon>ecological metagenomes</taxon>
    </lineage>
</organism>